<evidence type="ECO:0000256" key="6">
    <source>
        <dbReference type="ARBA" id="ARBA00023145"/>
    </source>
</evidence>
<comment type="pathway">
    <text evidence="10">Amine and polyamine biosynthesis; S-adenosylmethioninamine biosynthesis; S-adenosylmethioninamine from S-adenosyl-L-methionine: step 1/1.</text>
</comment>
<dbReference type="Gene3D" id="3.30.160.750">
    <property type="match status" value="1"/>
</dbReference>
<keyword evidence="5 10" id="KW-0620">Polyamine biosynthesis</keyword>
<dbReference type="HAMAP" id="MF_00464">
    <property type="entry name" value="AdoMetDC_1"/>
    <property type="match status" value="1"/>
</dbReference>
<reference evidence="11 12" key="1">
    <citation type="submission" date="2019-08" db="EMBL/GenBank/DDBJ databases">
        <title>Genome of Phaeodactylibacter luteus.</title>
        <authorList>
            <person name="Bowman J.P."/>
        </authorList>
    </citation>
    <scope>NUCLEOTIDE SEQUENCE [LARGE SCALE GENOMIC DNA]</scope>
    <source>
        <strain evidence="11 12">KCTC 42180</strain>
    </source>
</reference>
<comment type="cofactor">
    <cofactor evidence="10">
        <name>pyruvate</name>
        <dbReference type="ChEBI" id="CHEBI:15361"/>
    </cofactor>
    <text evidence="10">Binds 1 pyruvoyl group covalently per subunit.</text>
</comment>
<dbReference type="PANTHER" id="PTHR33866">
    <property type="entry name" value="S-ADENOSYLMETHIONINE DECARBOXYLASE PROENZYME"/>
    <property type="match status" value="1"/>
</dbReference>
<dbReference type="EC" id="4.1.1.50" evidence="10"/>
<evidence type="ECO:0000256" key="1">
    <source>
        <dbReference type="ARBA" id="ARBA00022691"/>
    </source>
</evidence>
<dbReference type="Proteomes" id="UP000321580">
    <property type="component" value="Unassembled WGS sequence"/>
</dbReference>
<evidence type="ECO:0000256" key="10">
    <source>
        <dbReference type="HAMAP-Rule" id="MF_00464"/>
    </source>
</evidence>
<dbReference type="PANTHER" id="PTHR33866:SF2">
    <property type="entry name" value="S-ADENOSYLMETHIONINE DECARBOXYLASE PROENZYME"/>
    <property type="match status" value="1"/>
</dbReference>
<dbReference type="GO" id="GO:0004014">
    <property type="term" value="F:adenosylmethionine decarboxylase activity"/>
    <property type="evidence" value="ECO:0007669"/>
    <property type="project" value="UniProtKB-UniRule"/>
</dbReference>
<keyword evidence="2 10" id="KW-0210">Decarboxylase</keyword>
<dbReference type="EMBL" id="VOOR01000001">
    <property type="protein sequence ID" value="TXB70169.1"/>
    <property type="molecule type" value="Genomic_DNA"/>
</dbReference>
<feature type="chain" id="PRO_5023480552" description="S-adenosylmethionine decarboxylase beta chain" evidence="10">
    <location>
        <begin position="1"/>
        <end position="71"/>
    </location>
</feature>
<feature type="modified residue" description="Pyruvic acid (Ser); by autocatalysis" evidence="10">
    <location>
        <position position="72"/>
    </location>
</feature>
<dbReference type="SUPFAM" id="SSF56276">
    <property type="entry name" value="S-adenosylmethionine decarboxylase"/>
    <property type="match status" value="1"/>
</dbReference>
<comment type="PTM">
    <text evidence="10">Is synthesized initially as an inactive proenzyme. Formation of the active enzyme involves a self-maturation process in which the active site pyruvoyl group is generated from an internal serine residue via an autocatalytic post-translational modification. Two non-identical subunits are generated from the proenzyme in this reaction, and the pyruvate is formed at the N-terminus of the alpha chain, which is derived from the carboxyl end of the proenzyme. The post-translation cleavage follows an unusual pathway, termed non-hydrolytic serinolysis, in which the side chain hydroxyl group of the serine supplies its oxygen atom to form the C-terminus of the beta chain, while the remainder of the serine residue undergoes an oxidative deamination to produce ammonia and the pyruvoyl group blocking the N-terminus of the alpha chain.</text>
</comment>
<keyword evidence="8 10" id="KW-0704">Schiff base</keyword>
<accession>A0A5C6S6Z2</accession>
<gene>
    <name evidence="11" type="primary">speD</name>
    <name evidence="10" type="synonym">speH</name>
    <name evidence="11" type="ORF">FRY97_00245</name>
</gene>
<feature type="active site" description="Schiff-base intermediate with substrate; via pyruvic acid" evidence="10">
    <location>
        <position position="72"/>
    </location>
</feature>
<evidence type="ECO:0000256" key="9">
    <source>
        <dbReference type="ARBA" id="ARBA00023317"/>
    </source>
</evidence>
<comment type="caution">
    <text evidence="11">The sequence shown here is derived from an EMBL/GenBank/DDBJ whole genome shotgun (WGS) entry which is preliminary data.</text>
</comment>
<evidence type="ECO:0000313" key="12">
    <source>
        <dbReference type="Proteomes" id="UP000321580"/>
    </source>
</evidence>
<evidence type="ECO:0000256" key="3">
    <source>
        <dbReference type="ARBA" id="ARBA00022813"/>
    </source>
</evidence>
<evidence type="ECO:0000256" key="7">
    <source>
        <dbReference type="ARBA" id="ARBA00023239"/>
    </source>
</evidence>
<protein>
    <recommendedName>
        <fullName evidence="10">S-adenosylmethionine decarboxylase proenzyme</fullName>
        <shortName evidence="10">AdoMetDC</shortName>
        <shortName evidence="10">SAMDC</shortName>
        <ecNumber evidence="10">4.1.1.50</ecNumber>
    </recommendedName>
    <component>
        <recommendedName>
            <fullName evidence="10">S-adenosylmethionine decarboxylase beta chain</fullName>
        </recommendedName>
    </component>
    <component>
        <recommendedName>
            <fullName evidence="10">S-adenosylmethionine decarboxylase alpha chain</fullName>
        </recommendedName>
    </component>
</protein>
<feature type="active site" description="Proton acceptor; for processing activity" evidence="10">
    <location>
        <position position="77"/>
    </location>
</feature>
<evidence type="ECO:0000256" key="4">
    <source>
        <dbReference type="ARBA" id="ARBA00023066"/>
    </source>
</evidence>
<dbReference type="InterPro" id="IPR016067">
    <property type="entry name" value="S-AdoMet_deCO2ase_core"/>
</dbReference>
<name>A0A5C6S6Z2_9BACT</name>
<evidence type="ECO:0000313" key="11">
    <source>
        <dbReference type="EMBL" id="TXB70169.1"/>
    </source>
</evidence>
<dbReference type="InterPro" id="IPR003826">
    <property type="entry name" value="AdoMetDC_fam_prok"/>
</dbReference>
<feature type="chain" id="PRO_5023480553" description="S-adenosylmethionine decarboxylase alpha chain" evidence="10">
    <location>
        <begin position="72"/>
        <end position="123"/>
    </location>
</feature>
<dbReference type="Gene3D" id="3.30.360.110">
    <property type="entry name" value="S-adenosylmethionine decarboxylase domain"/>
    <property type="match status" value="1"/>
</dbReference>
<keyword evidence="3 10" id="KW-0068">Autocatalytic cleavage</keyword>
<comment type="function">
    <text evidence="10">Catalyzes the decarboxylation of S-adenosylmethionine to S-adenosylmethioninamine (dcAdoMet), the propylamine donor required for the synthesis of the polyamines spermine and spermidine from the diamine putrescine.</text>
</comment>
<feature type="site" description="Cleavage (non-hydrolytic); by autolysis" evidence="10">
    <location>
        <begin position="71"/>
        <end position="72"/>
    </location>
</feature>
<dbReference type="Pfam" id="PF02675">
    <property type="entry name" value="AdoMet_dc"/>
    <property type="match status" value="1"/>
</dbReference>
<comment type="catalytic activity">
    <reaction evidence="10">
        <text>S-adenosyl-L-methionine + H(+) = S-adenosyl 3-(methylsulfanyl)propylamine + CO2</text>
        <dbReference type="Rhea" id="RHEA:15981"/>
        <dbReference type="ChEBI" id="CHEBI:15378"/>
        <dbReference type="ChEBI" id="CHEBI:16526"/>
        <dbReference type="ChEBI" id="CHEBI:57443"/>
        <dbReference type="ChEBI" id="CHEBI:59789"/>
        <dbReference type="EC" id="4.1.1.50"/>
    </reaction>
</comment>
<dbReference type="InterPro" id="IPR042284">
    <property type="entry name" value="AdoMetDC_N"/>
</dbReference>
<sequence length="123" mass="13267">MASPIFIPKRTALGQHVLLELSQCPPGLLSDTGRLEEAMQEAAERMGATIVSSHFHKFSPYGASGVVIIQESHLTLHTWPEHGYAAVDIFTCGDIDLGTGANFLAKALQAGQWEWAAHDRGPS</sequence>
<keyword evidence="7 10" id="KW-0456">Lyase</keyword>
<evidence type="ECO:0000256" key="5">
    <source>
        <dbReference type="ARBA" id="ARBA00023115"/>
    </source>
</evidence>
<dbReference type="UniPathway" id="UPA00331">
    <property type="reaction ID" value="UER00451"/>
</dbReference>
<dbReference type="GO" id="GO:0008295">
    <property type="term" value="P:spermidine biosynthetic process"/>
    <property type="evidence" value="ECO:0007669"/>
    <property type="project" value="UniProtKB-UniRule"/>
</dbReference>
<comment type="similarity">
    <text evidence="10">Belongs to the prokaryotic AdoMetDC family. Type 1 subfamily.</text>
</comment>
<comment type="subunit">
    <text evidence="10">Heterotetramer of two alpha and two beta chains arranged as a dimer of alpha/beta heterodimers.</text>
</comment>
<evidence type="ECO:0000256" key="8">
    <source>
        <dbReference type="ARBA" id="ARBA00023270"/>
    </source>
</evidence>
<dbReference type="OrthoDB" id="9793120at2"/>
<dbReference type="InterPro" id="IPR017716">
    <property type="entry name" value="S-AdoMet_deCOase_pro-enz"/>
</dbReference>
<keyword evidence="4 10" id="KW-0745">Spermidine biosynthesis</keyword>
<organism evidence="11 12">
    <name type="scientific">Phaeodactylibacter luteus</name>
    <dbReference type="NCBI Taxonomy" id="1564516"/>
    <lineage>
        <taxon>Bacteria</taxon>
        <taxon>Pseudomonadati</taxon>
        <taxon>Bacteroidota</taxon>
        <taxon>Saprospiria</taxon>
        <taxon>Saprospirales</taxon>
        <taxon>Haliscomenobacteraceae</taxon>
        <taxon>Phaeodactylibacter</taxon>
    </lineage>
</organism>
<dbReference type="NCBIfam" id="TIGR03330">
    <property type="entry name" value="SAM_DCase_Bsu"/>
    <property type="match status" value="1"/>
</dbReference>
<dbReference type="AlphaFoldDB" id="A0A5C6S6Z2"/>
<keyword evidence="6 10" id="KW-0865">Zymogen</keyword>
<keyword evidence="1 10" id="KW-0949">S-adenosyl-L-methionine</keyword>
<dbReference type="InterPro" id="IPR042286">
    <property type="entry name" value="AdoMetDC_C"/>
</dbReference>
<feature type="active site" description="Proton donor; for catalytic activity" evidence="10">
    <location>
        <position position="92"/>
    </location>
</feature>
<proteinExistence type="inferred from homology"/>
<evidence type="ECO:0000256" key="2">
    <source>
        <dbReference type="ARBA" id="ARBA00022793"/>
    </source>
</evidence>
<dbReference type="GO" id="GO:0005829">
    <property type="term" value="C:cytosol"/>
    <property type="evidence" value="ECO:0007669"/>
    <property type="project" value="TreeGrafter"/>
</dbReference>
<dbReference type="RefSeq" id="WP_147165401.1">
    <property type="nucleotide sequence ID" value="NZ_VOOR01000001.1"/>
</dbReference>
<keyword evidence="9 10" id="KW-0670">Pyruvate</keyword>
<keyword evidence="12" id="KW-1185">Reference proteome</keyword>